<dbReference type="Proteomes" id="UP001501475">
    <property type="component" value="Unassembled WGS sequence"/>
</dbReference>
<evidence type="ECO:0000313" key="2">
    <source>
        <dbReference type="Proteomes" id="UP001501475"/>
    </source>
</evidence>
<keyword evidence="2" id="KW-1185">Reference proteome</keyword>
<organism evidence="1 2">
    <name type="scientific">Nostocoides vanveenii</name>
    <dbReference type="NCBI Taxonomy" id="330835"/>
    <lineage>
        <taxon>Bacteria</taxon>
        <taxon>Bacillati</taxon>
        <taxon>Actinomycetota</taxon>
        <taxon>Actinomycetes</taxon>
        <taxon>Micrococcales</taxon>
        <taxon>Intrasporangiaceae</taxon>
        <taxon>Nostocoides</taxon>
    </lineage>
</organism>
<accession>A0ABP4X5Y8</accession>
<protein>
    <submittedName>
        <fullName evidence="1">Uncharacterized protein</fullName>
    </submittedName>
</protein>
<comment type="caution">
    <text evidence="1">The sequence shown here is derived from an EMBL/GenBank/DDBJ whole genome shotgun (WGS) entry which is preliminary data.</text>
</comment>
<dbReference type="EMBL" id="BAAAPN010000080">
    <property type="protein sequence ID" value="GAA1771022.1"/>
    <property type="molecule type" value="Genomic_DNA"/>
</dbReference>
<proteinExistence type="predicted"/>
<sequence length="79" mass="8708">MLAFRMFISSRRALEIADDPMPVPPDVSPAHALITGWRSMTDAESRRVARALAKLATCVYPDSDWHIAASLVKARAEQA</sequence>
<reference evidence="2" key="1">
    <citation type="journal article" date="2019" name="Int. J. Syst. Evol. Microbiol.">
        <title>The Global Catalogue of Microorganisms (GCM) 10K type strain sequencing project: providing services to taxonomists for standard genome sequencing and annotation.</title>
        <authorList>
            <consortium name="The Broad Institute Genomics Platform"/>
            <consortium name="The Broad Institute Genome Sequencing Center for Infectious Disease"/>
            <person name="Wu L."/>
            <person name="Ma J."/>
        </authorList>
    </citation>
    <scope>NUCLEOTIDE SEQUENCE [LARGE SCALE GENOMIC DNA]</scope>
    <source>
        <strain evidence="2">JCM 15591</strain>
    </source>
</reference>
<evidence type="ECO:0000313" key="1">
    <source>
        <dbReference type="EMBL" id="GAA1771022.1"/>
    </source>
</evidence>
<gene>
    <name evidence="1" type="ORF">GCM10009810_31180</name>
</gene>
<name>A0ABP4X5Y8_9MICO</name>